<dbReference type="AlphaFoldDB" id="A0AAP9U7Z5"/>
<name>A0AAP9U7Z5_KLEAE</name>
<sequence length="128" mass="14069">MSTTKESLDGDVISICSLNNALCKSYQGSAFSIMTVDDSVEDVATGKNIYTFSYNKQVGELNSGTYLSFIYPENERADFSFNGAGITFKGNGVRQNFYSCTSSEGVHVYSENNELHLYCSLGYDVKPT</sequence>
<reference evidence="2" key="1">
    <citation type="submission" date="2020-06" db="EMBL/GenBank/DDBJ databases">
        <title>REHAB project genomes.</title>
        <authorList>
            <person name="Shaw L.P."/>
        </authorList>
    </citation>
    <scope>NUCLEOTIDE SEQUENCE [LARGE SCALE GENOMIC DNA]</scope>
    <source>
        <strain evidence="2">RHBSTW-00938</strain>
        <plasmid evidence="2">prhbstw-00938_2</plasmid>
    </source>
</reference>
<geneLocation type="plasmid" evidence="2">
    <name>prhbstw-00938_2</name>
</geneLocation>
<evidence type="ECO:0000313" key="2">
    <source>
        <dbReference type="Proteomes" id="UP000514462"/>
    </source>
</evidence>
<accession>A0AAP9U7Z5</accession>
<organism evidence="1 2">
    <name type="scientific">Klebsiella aerogenes</name>
    <name type="common">Enterobacter aerogenes</name>
    <dbReference type="NCBI Taxonomy" id="548"/>
    <lineage>
        <taxon>Bacteria</taxon>
        <taxon>Pseudomonadati</taxon>
        <taxon>Pseudomonadota</taxon>
        <taxon>Gammaproteobacteria</taxon>
        <taxon>Enterobacterales</taxon>
        <taxon>Enterobacteriaceae</taxon>
        <taxon>Klebsiella/Raoultella group</taxon>
        <taxon>Klebsiella</taxon>
    </lineage>
</organism>
<proteinExistence type="predicted"/>
<dbReference type="Proteomes" id="UP000514462">
    <property type="component" value="Plasmid pRHBSTW-00938_2"/>
</dbReference>
<evidence type="ECO:0000313" key="1">
    <source>
        <dbReference type="EMBL" id="QMR43069.1"/>
    </source>
</evidence>
<dbReference type="EMBL" id="CP055905">
    <property type="protein sequence ID" value="QMR43069.1"/>
    <property type="molecule type" value="Genomic_DNA"/>
</dbReference>
<gene>
    <name evidence="1" type="ORF">HV331_26670</name>
</gene>
<keyword evidence="1" id="KW-0614">Plasmid</keyword>
<protein>
    <submittedName>
        <fullName evidence="1">Uncharacterized protein</fullName>
    </submittedName>
</protein>
<dbReference type="RefSeq" id="WP_182015448.1">
    <property type="nucleotide sequence ID" value="NZ_CP055905.1"/>
</dbReference>